<keyword evidence="1" id="KW-0067">ATP-binding</keyword>
<dbReference type="GO" id="GO:0005975">
    <property type="term" value="P:carbohydrate metabolic process"/>
    <property type="evidence" value="ECO:0007669"/>
    <property type="project" value="InterPro"/>
</dbReference>
<dbReference type="RefSeq" id="WP_091287956.1">
    <property type="nucleotide sequence ID" value="NZ_FNON01000002.1"/>
</dbReference>
<gene>
    <name evidence="1" type="primary">pxpA</name>
    <name evidence="2" type="ORF">SAMN05421504_10211</name>
</gene>
<dbReference type="EMBL" id="FNON01000002">
    <property type="protein sequence ID" value="SDW99927.1"/>
    <property type="molecule type" value="Genomic_DNA"/>
</dbReference>
<dbReference type="PANTHER" id="PTHR30292">
    <property type="entry name" value="UNCHARACTERIZED PROTEIN YBGL-RELATED"/>
    <property type="match status" value="1"/>
</dbReference>
<dbReference type="InterPro" id="IPR005501">
    <property type="entry name" value="LamB/YcsF/PxpA-like"/>
</dbReference>
<comment type="function">
    <text evidence="1">Catalyzes the cleavage of 5-oxoproline to form L-glutamate coupled to the hydrolysis of ATP to ADP and inorganic phosphate.</text>
</comment>
<comment type="catalytic activity">
    <reaction evidence="1">
        <text>5-oxo-L-proline + ATP + 2 H2O = L-glutamate + ADP + phosphate + H(+)</text>
        <dbReference type="Rhea" id="RHEA:10348"/>
        <dbReference type="ChEBI" id="CHEBI:15377"/>
        <dbReference type="ChEBI" id="CHEBI:15378"/>
        <dbReference type="ChEBI" id="CHEBI:29985"/>
        <dbReference type="ChEBI" id="CHEBI:30616"/>
        <dbReference type="ChEBI" id="CHEBI:43474"/>
        <dbReference type="ChEBI" id="CHEBI:58402"/>
        <dbReference type="ChEBI" id="CHEBI:456216"/>
        <dbReference type="EC" id="3.5.2.9"/>
    </reaction>
</comment>
<evidence type="ECO:0000313" key="2">
    <source>
        <dbReference type="EMBL" id="SDW99927.1"/>
    </source>
</evidence>
<organism evidence="2 3">
    <name type="scientific">Amycolatopsis xylanica</name>
    <dbReference type="NCBI Taxonomy" id="589385"/>
    <lineage>
        <taxon>Bacteria</taxon>
        <taxon>Bacillati</taxon>
        <taxon>Actinomycetota</taxon>
        <taxon>Actinomycetes</taxon>
        <taxon>Pseudonocardiales</taxon>
        <taxon>Pseudonocardiaceae</taxon>
        <taxon>Amycolatopsis</taxon>
    </lineage>
</organism>
<dbReference type="EC" id="3.5.2.9" evidence="1"/>
<comment type="subunit">
    <text evidence="1">Forms a complex composed of PxpA, PxpB and PxpC.</text>
</comment>
<dbReference type="AlphaFoldDB" id="A0A1H2Y470"/>
<keyword evidence="1" id="KW-0378">Hydrolase</keyword>
<keyword evidence="1" id="KW-0547">Nucleotide-binding</keyword>
<dbReference type="GO" id="GO:0017168">
    <property type="term" value="F:5-oxoprolinase (ATP-hydrolyzing) activity"/>
    <property type="evidence" value="ECO:0007669"/>
    <property type="project" value="UniProtKB-UniRule"/>
</dbReference>
<accession>A0A1H2Y470</accession>
<dbReference type="Pfam" id="PF03746">
    <property type="entry name" value="LamB_YcsF"/>
    <property type="match status" value="1"/>
</dbReference>
<comment type="similarity">
    <text evidence="1">Belongs to the LamB/PxpA family.</text>
</comment>
<keyword evidence="3" id="KW-1185">Reference proteome</keyword>
<dbReference type="NCBIfam" id="NF003816">
    <property type="entry name" value="PRK05406.1-5"/>
    <property type="match status" value="1"/>
</dbReference>
<protein>
    <recommendedName>
        <fullName evidence="1">5-oxoprolinase subunit A</fullName>
        <shortName evidence="1">5-OPase subunit A</shortName>
        <ecNumber evidence="1">3.5.2.9</ecNumber>
    </recommendedName>
    <alternativeName>
        <fullName evidence="1">5-oxoprolinase (ATP-hydrolyzing) subunit A</fullName>
    </alternativeName>
</protein>
<name>A0A1H2Y470_9PSEU</name>
<dbReference type="InterPro" id="IPR011330">
    <property type="entry name" value="Glyco_hydro/deAcase_b/a-brl"/>
</dbReference>
<dbReference type="PANTHER" id="PTHR30292:SF0">
    <property type="entry name" value="5-OXOPROLINASE SUBUNIT A"/>
    <property type="match status" value="1"/>
</dbReference>
<dbReference type="Gene3D" id="3.20.20.370">
    <property type="entry name" value="Glycoside hydrolase/deacetylase"/>
    <property type="match status" value="1"/>
</dbReference>
<evidence type="ECO:0000256" key="1">
    <source>
        <dbReference type="HAMAP-Rule" id="MF_00691"/>
    </source>
</evidence>
<dbReference type="HAMAP" id="MF_00691">
    <property type="entry name" value="PxpA"/>
    <property type="match status" value="1"/>
</dbReference>
<dbReference type="STRING" id="589385.SAMN05421504_10211"/>
<dbReference type="GO" id="GO:0005524">
    <property type="term" value="F:ATP binding"/>
    <property type="evidence" value="ECO:0007669"/>
    <property type="project" value="UniProtKB-UniRule"/>
</dbReference>
<proteinExistence type="inferred from homology"/>
<evidence type="ECO:0000313" key="3">
    <source>
        <dbReference type="Proteomes" id="UP000199515"/>
    </source>
</evidence>
<dbReference type="CDD" id="cd10787">
    <property type="entry name" value="LamB_YcsF_like"/>
    <property type="match status" value="1"/>
</dbReference>
<dbReference type="NCBIfam" id="NF003814">
    <property type="entry name" value="PRK05406.1-3"/>
    <property type="match status" value="1"/>
</dbReference>
<dbReference type="Proteomes" id="UP000199515">
    <property type="component" value="Unassembled WGS sequence"/>
</dbReference>
<reference evidence="2 3" key="1">
    <citation type="submission" date="2016-10" db="EMBL/GenBank/DDBJ databases">
        <authorList>
            <person name="de Groot N.N."/>
        </authorList>
    </citation>
    <scope>NUCLEOTIDE SEQUENCE [LARGE SCALE GENOMIC DNA]</scope>
    <source>
        <strain evidence="2 3">CPCC 202699</strain>
    </source>
</reference>
<dbReference type="OrthoDB" id="9773478at2"/>
<dbReference type="SUPFAM" id="SSF88713">
    <property type="entry name" value="Glycoside hydrolase/deacetylase"/>
    <property type="match status" value="1"/>
</dbReference>
<sequence length="248" mass="25760">MDLNSDLGEGFGAWKMGDDEAMLDIVSSANIACGFHAGDPSVMRRVCERAAGRGVTIGAHVGYRDLAGFGRRALDIAPDDLTNEVMYQIGALDTFAIAAGSGVKYVKPHGALYNTATVDSAQAAAVLDGIRRYGTDLAVLCLPGSELERLAPEFGLTAVAEAFADRAYTPAGTLVSRKEPGAVLHDPDLVAKRAVTMATAGEVETTEGVLKLEPASLCVHGDTPGAVELARRIREGLVAAGVDIGSFA</sequence>